<organism evidence="1 2">
    <name type="scientific">Shewanella piezotolerans (strain WP3 / JCM 13877)</name>
    <dbReference type="NCBI Taxonomy" id="225849"/>
    <lineage>
        <taxon>Bacteria</taxon>
        <taxon>Pseudomonadati</taxon>
        <taxon>Pseudomonadota</taxon>
        <taxon>Gammaproteobacteria</taxon>
        <taxon>Alteromonadales</taxon>
        <taxon>Shewanellaceae</taxon>
        <taxon>Shewanella</taxon>
    </lineage>
</organism>
<protein>
    <submittedName>
        <fullName evidence="1">Uncharacterized protein</fullName>
    </submittedName>
</protein>
<reference evidence="1 2" key="1">
    <citation type="journal article" date="2008" name="PLoS ONE">
        <title>Environmental adaptation: genomic analysis of the piezotolerant and psychrotolerant deep-sea iron reducing bacterium Shewanella piezotolerans WP3.</title>
        <authorList>
            <person name="Wang F."/>
            <person name="Wang J."/>
            <person name="Jian H."/>
            <person name="Zhang B."/>
            <person name="Li S."/>
            <person name="Wang F."/>
            <person name="Zeng X."/>
            <person name="Gao L."/>
            <person name="Bartlett D.H."/>
            <person name="Yu J."/>
            <person name="Hu S."/>
            <person name="Xiao X."/>
        </authorList>
    </citation>
    <scope>NUCLEOTIDE SEQUENCE [LARGE SCALE GENOMIC DNA]</scope>
    <source>
        <strain evidence="2">WP3 / JCM 13877</strain>
    </source>
</reference>
<keyword evidence="2" id="KW-1185">Reference proteome</keyword>
<dbReference type="AlphaFoldDB" id="B8CLI8"/>
<gene>
    <name evidence="1" type="ordered locus">swp_1878</name>
</gene>
<evidence type="ECO:0000313" key="2">
    <source>
        <dbReference type="Proteomes" id="UP000000753"/>
    </source>
</evidence>
<dbReference type="KEGG" id="swp:swp_1878"/>
<name>B8CLI8_SHEPW</name>
<proteinExistence type="predicted"/>
<accession>B8CLI8</accession>
<dbReference type="EMBL" id="CP000472">
    <property type="protein sequence ID" value="ACJ28639.1"/>
    <property type="molecule type" value="Genomic_DNA"/>
</dbReference>
<dbReference type="Proteomes" id="UP000000753">
    <property type="component" value="Chromosome"/>
</dbReference>
<evidence type="ECO:0000313" key="1">
    <source>
        <dbReference type="EMBL" id="ACJ28639.1"/>
    </source>
</evidence>
<sequence length="51" mass="5279">MASNTLLGPGVIVIVAQNIAADTINVNSESISISKLYCTHTIIDTISFTGA</sequence>
<dbReference type="HOGENOM" id="CLU_3103754_0_0_6"/>